<proteinExistence type="predicted"/>
<dbReference type="Proteomes" id="UP000613512">
    <property type="component" value="Unassembled WGS sequence"/>
</dbReference>
<accession>A0A916W8B0</accession>
<reference evidence="4" key="1">
    <citation type="journal article" date="2014" name="Int. J. Syst. Evol. Microbiol.">
        <title>Complete genome sequence of Corynebacterium casei LMG S-19264T (=DSM 44701T), isolated from a smear-ripened cheese.</title>
        <authorList>
            <consortium name="US DOE Joint Genome Institute (JGI-PGF)"/>
            <person name="Walter F."/>
            <person name="Albersmeier A."/>
            <person name="Kalinowski J."/>
            <person name="Ruckert C."/>
        </authorList>
    </citation>
    <scope>NUCLEOTIDE SEQUENCE</scope>
    <source>
        <strain evidence="4">CGMCC 1.12408</strain>
    </source>
</reference>
<feature type="domain" description="RCK N-terminal" evidence="3">
    <location>
        <begin position="114"/>
        <end position="239"/>
    </location>
</feature>
<evidence type="ECO:0000313" key="4">
    <source>
        <dbReference type="EMBL" id="GGA76517.1"/>
    </source>
</evidence>
<feature type="transmembrane region" description="Helical" evidence="2">
    <location>
        <begin position="15"/>
        <end position="37"/>
    </location>
</feature>
<keyword evidence="5" id="KW-1185">Reference proteome</keyword>
<dbReference type="Pfam" id="PF07885">
    <property type="entry name" value="Ion_trans_2"/>
    <property type="match status" value="1"/>
</dbReference>
<dbReference type="Pfam" id="PF02254">
    <property type="entry name" value="TrkA_N"/>
    <property type="match status" value="1"/>
</dbReference>
<keyword evidence="2" id="KW-0812">Transmembrane</keyword>
<dbReference type="InterPro" id="IPR013099">
    <property type="entry name" value="K_chnl_dom"/>
</dbReference>
<evidence type="ECO:0000256" key="1">
    <source>
        <dbReference type="ARBA" id="ARBA00004651"/>
    </source>
</evidence>
<dbReference type="RefSeq" id="WP_188384544.1">
    <property type="nucleotide sequence ID" value="NZ_BMEY01000009.1"/>
</dbReference>
<keyword evidence="2" id="KW-0472">Membrane</keyword>
<organism evidence="4 5">
    <name type="scientific">Ornithinibacillus halotolerans</name>
    <dbReference type="NCBI Taxonomy" id="1274357"/>
    <lineage>
        <taxon>Bacteria</taxon>
        <taxon>Bacillati</taxon>
        <taxon>Bacillota</taxon>
        <taxon>Bacilli</taxon>
        <taxon>Bacillales</taxon>
        <taxon>Bacillaceae</taxon>
        <taxon>Ornithinibacillus</taxon>
    </lineage>
</organism>
<name>A0A916W8B0_9BACI</name>
<dbReference type="AlphaFoldDB" id="A0A916W8B0"/>
<feature type="transmembrane region" description="Helical" evidence="2">
    <location>
        <begin position="49"/>
        <end position="66"/>
    </location>
</feature>
<feature type="transmembrane region" description="Helical" evidence="2">
    <location>
        <begin position="73"/>
        <end position="95"/>
    </location>
</feature>
<dbReference type="SUPFAM" id="SSF51735">
    <property type="entry name" value="NAD(P)-binding Rossmann-fold domains"/>
    <property type="match status" value="1"/>
</dbReference>
<comment type="subcellular location">
    <subcellularLocation>
        <location evidence="1">Cell membrane</location>
        <topology evidence="1">Multi-pass membrane protein</topology>
    </subcellularLocation>
</comment>
<dbReference type="Gene3D" id="1.10.287.70">
    <property type="match status" value="1"/>
</dbReference>
<dbReference type="Gene3D" id="3.40.50.720">
    <property type="entry name" value="NAD(P)-binding Rossmann-like Domain"/>
    <property type="match status" value="1"/>
</dbReference>
<dbReference type="EMBL" id="BMEY01000009">
    <property type="protein sequence ID" value="GGA76517.1"/>
    <property type="molecule type" value="Genomic_DNA"/>
</dbReference>
<dbReference type="PANTHER" id="PTHR43833">
    <property type="entry name" value="POTASSIUM CHANNEL PROTEIN 2-RELATED-RELATED"/>
    <property type="match status" value="1"/>
</dbReference>
<keyword evidence="4" id="KW-0406">Ion transport</keyword>
<dbReference type="GO" id="GO:0005886">
    <property type="term" value="C:plasma membrane"/>
    <property type="evidence" value="ECO:0007669"/>
    <property type="project" value="UniProtKB-SubCell"/>
</dbReference>
<dbReference type="PROSITE" id="PS51201">
    <property type="entry name" value="RCK_N"/>
    <property type="match status" value="1"/>
</dbReference>
<comment type="caution">
    <text evidence="4">The sequence shown here is derived from an EMBL/GenBank/DDBJ whole genome shotgun (WGS) entry which is preliminary data.</text>
</comment>
<reference evidence="4" key="2">
    <citation type="submission" date="2020-09" db="EMBL/GenBank/DDBJ databases">
        <authorList>
            <person name="Sun Q."/>
            <person name="Zhou Y."/>
        </authorList>
    </citation>
    <scope>NUCLEOTIDE SEQUENCE</scope>
    <source>
        <strain evidence="4">CGMCC 1.12408</strain>
    </source>
</reference>
<keyword evidence="4" id="KW-0813">Transport</keyword>
<evidence type="ECO:0000259" key="3">
    <source>
        <dbReference type="PROSITE" id="PS51201"/>
    </source>
</evidence>
<dbReference type="InterPro" id="IPR036291">
    <property type="entry name" value="NAD(P)-bd_dom_sf"/>
</dbReference>
<dbReference type="GO" id="GO:0006813">
    <property type="term" value="P:potassium ion transport"/>
    <property type="evidence" value="ECO:0007669"/>
    <property type="project" value="InterPro"/>
</dbReference>
<dbReference type="InterPro" id="IPR050721">
    <property type="entry name" value="Trk_Ktr_HKT_K-transport"/>
</dbReference>
<dbReference type="SUPFAM" id="SSF81324">
    <property type="entry name" value="Voltage-gated potassium channels"/>
    <property type="match status" value="1"/>
</dbReference>
<protein>
    <submittedName>
        <fullName evidence="4">Potassium channel protein</fullName>
    </submittedName>
</protein>
<keyword evidence="4" id="KW-0407">Ion channel</keyword>
<gene>
    <name evidence="4" type="primary">kch</name>
    <name evidence="4" type="ORF">GCM10008025_20170</name>
</gene>
<keyword evidence="2" id="KW-1133">Transmembrane helix</keyword>
<sequence length="333" mass="38199">MNIELFKHVYFRIPILLRLLITILLVIFLFGTIIHFIEPKNFPTIFDGIWWAIVTGATVGYGDYVPLTAIGRIIGMVLILTGGGLLTFFITQFAATTVQHENDLSQGKVAYKGKEHIILVGWNERTRILMDKILKHNAKAEIVLIDQTVSQMSYQHYPIHFIHGDPTDDYFLQKANITMASKVVISADNRKGEKQADNQSILTTVAVRGNNRDIPIIVEIMTSNQIDNAIRAGANTILRPNDFMSALLYQEVFKSNAKPFETVIHLLKDQQFHHFKITEEYINQPYLEVFITLKKQHYLLLGIIRNDKWIFNPDYNLKLIQDDVLVTSISWDN</sequence>
<dbReference type="GO" id="GO:0034220">
    <property type="term" value="P:monoatomic ion transmembrane transport"/>
    <property type="evidence" value="ECO:0007669"/>
    <property type="project" value="UniProtKB-KW"/>
</dbReference>
<evidence type="ECO:0000313" key="5">
    <source>
        <dbReference type="Proteomes" id="UP000613512"/>
    </source>
</evidence>
<dbReference type="InterPro" id="IPR003148">
    <property type="entry name" value="RCK_N"/>
</dbReference>
<evidence type="ECO:0000256" key="2">
    <source>
        <dbReference type="SAM" id="Phobius"/>
    </source>
</evidence>
<dbReference type="PANTHER" id="PTHR43833:SF9">
    <property type="entry name" value="POTASSIUM CHANNEL PROTEIN YUGO-RELATED"/>
    <property type="match status" value="1"/>
</dbReference>